<dbReference type="Proteomes" id="UP000236413">
    <property type="component" value="Unassembled WGS sequence"/>
</dbReference>
<protein>
    <submittedName>
        <fullName evidence="1">Uncharacterized protein</fullName>
    </submittedName>
</protein>
<accession>A0A316WM82</accession>
<evidence type="ECO:0000313" key="2">
    <source>
        <dbReference type="Proteomes" id="UP000236413"/>
    </source>
</evidence>
<evidence type="ECO:0000313" key="1">
    <source>
        <dbReference type="EMBL" id="PWN62485.1"/>
    </source>
</evidence>
<proteinExistence type="predicted"/>
<dbReference type="AlphaFoldDB" id="A0A316WM82"/>
<gene>
    <name evidence="1" type="ORF">C1634_006800</name>
</gene>
<name>A0A316WM82_9FLAO</name>
<dbReference type="EMBL" id="PPEG02000003">
    <property type="protein sequence ID" value="PWN62485.1"/>
    <property type="molecule type" value="Genomic_DNA"/>
</dbReference>
<reference evidence="1 2" key="1">
    <citation type="submission" date="2018-04" db="EMBL/GenBank/DDBJ databases">
        <title>Chryseobacterium oncorhynchi 701B-08T from rainbow trout, and Chryseobacterium viscerum 687B-08T from diseased fish.</title>
        <authorList>
            <person name="Jeong J.-J."/>
            <person name="Lee Y.J."/>
            <person name="Pathiraja D."/>
            <person name="Park B."/>
            <person name="Choi I.-G."/>
            <person name="Kim K.D."/>
        </authorList>
    </citation>
    <scope>NUCLEOTIDE SEQUENCE [LARGE SCALE GENOMIC DNA]</scope>
    <source>
        <strain evidence="1 2">687B-08</strain>
    </source>
</reference>
<organism evidence="1 2">
    <name type="scientific">Chryseobacterium viscerum</name>
    <dbReference type="NCBI Taxonomy" id="1037377"/>
    <lineage>
        <taxon>Bacteria</taxon>
        <taxon>Pseudomonadati</taxon>
        <taxon>Bacteroidota</taxon>
        <taxon>Flavobacteriia</taxon>
        <taxon>Flavobacteriales</taxon>
        <taxon>Weeksellaceae</taxon>
        <taxon>Chryseobacterium group</taxon>
        <taxon>Chryseobacterium</taxon>
    </lineage>
</organism>
<sequence length="60" mass="6993">MFSFYPLYKESVIPGNRNLNQLFGDNNSLLVFLIEELKVTTKKRGMVEYKQPNIILRGNT</sequence>
<comment type="caution">
    <text evidence="1">The sequence shown here is derived from an EMBL/GenBank/DDBJ whole genome shotgun (WGS) entry which is preliminary data.</text>
</comment>